<evidence type="ECO:0000313" key="7">
    <source>
        <dbReference type="Proteomes" id="UP000471364"/>
    </source>
</evidence>
<dbReference type="GO" id="GO:0016491">
    <property type="term" value="F:oxidoreductase activity"/>
    <property type="evidence" value="ECO:0007669"/>
    <property type="project" value="UniProtKB-KW"/>
</dbReference>
<evidence type="ECO:0000313" key="5">
    <source>
        <dbReference type="EMBL" id="KAB1111338.1"/>
    </source>
</evidence>
<evidence type="ECO:0000256" key="1">
    <source>
        <dbReference type="ARBA" id="ARBA00007118"/>
    </source>
</evidence>
<reference evidence="4 6" key="1">
    <citation type="submission" date="2018-07" db="EMBL/GenBank/DDBJ databases">
        <authorList>
            <person name="Ye Y."/>
        </authorList>
    </citation>
    <scope>NUCLEOTIDE SEQUENCE [LARGE SCALE GENOMIC DNA]</scope>
    <source>
        <strain evidence="4">110B</strain>
        <strain evidence="6">H14(2018)</strain>
    </source>
</reference>
<dbReference type="PANTHER" id="PTHR43673:SF10">
    <property type="entry name" value="NADH DEHYDROGENASE_NAD(P)H NITROREDUCTASE XCC3605-RELATED"/>
    <property type="match status" value="1"/>
</dbReference>
<dbReference type="Proteomes" id="UP000471364">
    <property type="component" value="Unassembled WGS sequence"/>
</dbReference>
<dbReference type="AlphaFoldDB" id="A0A3M9KZ02"/>
<proteinExistence type="inferred from homology"/>
<keyword evidence="7" id="KW-1185">Reference proteome</keyword>
<keyword evidence="2" id="KW-0560">Oxidoreductase</keyword>
<evidence type="ECO:0000256" key="2">
    <source>
        <dbReference type="ARBA" id="ARBA00023002"/>
    </source>
</evidence>
<feature type="domain" description="Nitroreductase" evidence="3">
    <location>
        <begin position="20"/>
        <end position="157"/>
    </location>
</feature>
<gene>
    <name evidence="4" type="ORF">DVH21_20400</name>
    <name evidence="5" type="ORF">F6X54_16760</name>
</gene>
<evidence type="ECO:0000313" key="6">
    <source>
        <dbReference type="Proteomes" id="UP000253958"/>
    </source>
</evidence>
<dbReference type="InterPro" id="IPR000415">
    <property type="entry name" value="Nitroreductase-like"/>
</dbReference>
<dbReference type="EMBL" id="WAAR01000070">
    <property type="protein sequence ID" value="KAB1111338.1"/>
    <property type="molecule type" value="Genomic_DNA"/>
</dbReference>
<dbReference type="EMBL" id="CP031263">
    <property type="protein sequence ID" value="AXH92088.1"/>
    <property type="molecule type" value="Genomic_DNA"/>
</dbReference>
<sequence length="193" mass="20503">MNGLSATNGVVHPLLTPPASTQIFDGSALPWTRLAGLLEAARWTASSWNRQPWRFVVGRNGDRTFQEMHGALTPANRTIAGDAGALVLALRQVRGVDGAPLIGTEYELGLAVARLSVQARATGWHTVQLGGFRRRALVAAFEVPAEFEPFVVLAVGRATADPSRTPVPRSRLPLADIVFTGSWGAPSDGEGLS</sequence>
<evidence type="ECO:0000259" key="3">
    <source>
        <dbReference type="Pfam" id="PF00881"/>
    </source>
</evidence>
<dbReference type="RefSeq" id="WP_013285669.1">
    <property type="nucleotide sequence ID" value="NZ_CBDRIO010000026.1"/>
</dbReference>
<evidence type="ECO:0000313" key="4">
    <source>
        <dbReference type="EMBL" id="AXH92088.1"/>
    </source>
</evidence>
<comment type="similarity">
    <text evidence="1">Belongs to the nitroreductase family.</text>
</comment>
<protein>
    <submittedName>
        <fullName evidence="4">Nitroreductase</fullName>
    </submittedName>
</protein>
<dbReference type="OMA" id="WNRQPWR"/>
<dbReference type="Pfam" id="PF00881">
    <property type="entry name" value="Nitroreductase"/>
    <property type="match status" value="1"/>
</dbReference>
<reference evidence="4 6" key="2">
    <citation type="submission" date="2018-08" db="EMBL/GenBank/DDBJ databases">
        <title>Streptomyces kandeliansis sp. nov., an endophytic bacterium isolated from mangrove plant.</title>
        <authorList>
            <person name="Wang R."/>
        </authorList>
    </citation>
    <scope>NUCLEOTIDE SEQUENCE [LARGE SCALE GENOMIC DNA]</scope>
    <source>
        <strain evidence="4">110B</strain>
        <strain evidence="6">H14(2018)</strain>
    </source>
</reference>
<dbReference type="Gene3D" id="3.40.109.10">
    <property type="entry name" value="NADH Oxidase"/>
    <property type="match status" value="1"/>
</dbReference>
<dbReference type="Proteomes" id="UP000253958">
    <property type="component" value="Chromosome"/>
</dbReference>
<organism evidence="4 6">
    <name type="scientific">Micromonospora aurantiaca</name>
    <name type="common">nom. illeg.</name>
    <dbReference type="NCBI Taxonomy" id="47850"/>
    <lineage>
        <taxon>Bacteria</taxon>
        <taxon>Bacillati</taxon>
        <taxon>Actinomycetota</taxon>
        <taxon>Actinomycetes</taxon>
        <taxon>Micromonosporales</taxon>
        <taxon>Micromonosporaceae</taxon>
        <taxon>Micromonospora</taxon>
    </lineage>
</organism>
<name>A0A3M9KZ02_9ACTN</name>
<dbReference type="SUPFAM" id="SSF55469">
    <property type="entry name" value="FMN-dependent nitroreductase-like"/>
    <property type="match status" value="1"/>
</dbReference>
<dbReference type="PANTHER" id="PTHR43673">
    <property type="entry name" value="NAD(P)H NITROREDUCTASE YDGI-RELATED"/>
    <property type="match status" value="1"/>
</dbReference>
<dbReference type="InterPro" id="IPR029479">
    <property type="entry name" value="Nitroreductase"/>
</dbReference>
<reference evidence="5 7" key="3">
    <citation type="submission" date="2019-09" db="EMBL/GenBank/DDBJ databases">
        <title>High taxonomic diversity of Micromonospora strains isolated from Medicago sativa nodules in different geographical locations.</title>
        <authorList>
            <person name="Martinez-Hidalgo P."/>
            <person name="Flores-Felix J.D."/>
            <person name="Velazquez E."/>
            <person name="Brau L."/>
            <person name="Trujillo M.E."/>
            <person name="Martinez-Molina E."/>
        </authorList>
    </citation>
    <scope>NUCLEOTIDE SEQUENCE [LARGE SCALE GENOMIC DNA]</scope>
    <source>
        <strain evidence="5 7">ALFB5</strain>
    </source>
</reference>
<accession>A0A3M9KZ02</accession>